<evidence type="ECO:0000313" key="1">
    <source>
        <dbReference type="EMBL" id="AEG31246.1"/>
    </source>
</evidence>
<reference evidence="1 2" key="1">
    <citation type="submission" date="2011-05" db="EMBL/GenBank/DDBJ databases">
        <title>Complete sequence of Thioalkalimicrobium cyclicum ALM1.</title>
        <authorList>
            <consortium name="US DOE Joint Genome Institute"/>
            <person name="Lucas S."/>
            <person name="Han J."/>
            <person name="Lapidus A."/>
            <person name="Cheng J.-F."/>
            <person name="Goodwin L."/>
            <person name="Pitluck S."/>
            <person name="Peters L."/>
            <person name="Mikhailova N."/>
            <person name="Davenport K."/>
            <person name="Han C."/>
            <person name="Tapia R."/>
            <person name="Land M."/>
            <person name="Hauser L."/>
            <person name="Kyrpides N."/>
            <person name="Ivanova N."/>
            <person name="Pagani I."/>
            <person name="Kappler U."/>
            <person name="Woyke T."/>
        </authorList>
    </citation>
    <scope>NUCLEOTIDE SEQUENCE [LARGE SCALE GENOMIC DNA]</scope>
    <source>
        <strain evidence="2">DSM 14477 / JCM 11371 / ALM1</strain>
    </source>
</reference>
<keyword evidence="2" id="KW-1185">Reference proteome</keyword>
<dbReference type="SUPFAM" id="SSF52091">
    <property type="entry name" value="SpoIIaa-like"/>
    <property type="match status" value="1"/>
</dbReference>
<dbReference type="EMBL" id="CP002776">
    <property type="protein sequence ID" value="AEG31246.1"/>
    <property type="molecule type" value="Genomic_DNA"/>
</dbReference>
<proteinExistence type="predicted"/>
<dbReference type="KEGG" id="tcy:Thicy_0473"/>
<dbReference type="InterPro" id="IPR036513">
    <property type="entry name" value="STAS_dom_sf"/>
</dbReference>
<organism evidence="1 2">
    <name type="scientific">Thiomicrospira cyclica (strain DSM 14477 / JCM 11371 / ALM1)</name>
    <name type="common">Thioalkalimicrobium cyclicum</name>
    <dbReference type="NCBI Taxonomy" id="717773"/>
    <lineage>
        <taxon>Bacteria</taxon>
        <taxon>Pseudomonadati</taxon>
        <taxon>Pseudomonadota</taxon>
        <taxon>Gammaproteobacteria</taxon>
        <taxon>Thiotrichales</taxon>
        <taxon>Piscirickettsiaceae</taxon>
        <taxon>Thiomicrospira</taxon>
    </lineage>
</organism>
<dbReference type="STRING" id="717773.Thicy_0473"/>
<dbReference type="Proteomes" id="UP000009232">
    <property type="component" value="Chromosome"/>
</dbReference>
<gene>
    <name evidence="1" type="ordered locus">Thicy_0473</name>
</gene>
<evidence type="ECO:0008006" key="3">
    <source>
        <dbReference type="Google" id="ProtNLM"/>
    </source>
</evidence>
<protein>
    <recommendedName>
        <fullName evidence="3">STAS domain-containing protein</fullName>
    </recommendedName>
</protein>
<dbReference type="HOGENOM" id="CLU_2468042_0_0_6"/>
<dbReference type="AlphaFoldDB" id="F6DBD8"/>
<dbReference type="eggNOG" id="COG3113">
    <property type="taxonomic scope" value="Bacteria"/>
</dbReference>
<sequence>MQLAGQMTIESLNEQVSLQVWFQKPSLPFNAVDLAAVDQIDSAGLACLVCWMELSPNLKIQRIPAAALELAELYNLNGYLSDFGQARS</sequence>
<evidence type="ECO:0000313" key="2">
    <source>
        <dbReference type="Proteomes" id="UP000009232"/>
    </source>
</evidence>
<accession>F6DBD8</accession>
<name>F6DBD8_THICA</name>